<organism evidence="2">
    <name type="scientific">Harvfovirus sp</name>
    <dbReference type="NCBI Taxonomy" id="2487768"/>
    <lineage>
        <taxon>Viruses</taxon>
        <taxon>Varidnaviria</taxon>
        <taxon>Bamfordvirae</taxon>
        <taxon>Nucleocytoviricota</taxon>
        <taxon>Megaviricetes</taxon>
        <taxon>Imitervirales</taxon>
        <taxon>Mimiviridae</taxon>
        <taxon>Klosneuvirinae</taxon>
    </lineage>
</organism>
<reference evidence="2" key="1">
    <citation type="submission" date="2018-10" db="EMBL/GenBank/DDBJ databases">
        <title>Hidden diversity of soil giant viruses.</title>
        <authorList>
            <person name="Schulz F."/>
            <person name="Alteio L."/>
            <person name="Goudeau D."/>
            <person name="Ryan E.M."/>
            <person name="Malmstrom R.R."/>
            <person name="Blanchard J."/>
            <person name="Woyke T."/>
        </authorList>
    </citation>
    <scope>NUCLEOTIDE SEQUENCE</scope>
    <source>
        <strain evidence="2">HAV1</strain>
    </source>
</reference>
<sequence>MDNDGWQIVSYGKKKVKKPNRPSQRKRKRIQKAAEEIKRRAPPPPLPTVAKKSYTGTIVCGDWDELMAARQAEREGRDPEEALVNMRYFSGVYE</sequence>
<accession>A0A3G5A0J3</accession>
<gene>
    <name evidence="2" type="ORF">Harvfovirus5_12</name>
</gene>
<evidence type="ECO:0000313" key="2">
    <source>
        <dbReference type="EMBL" id="AYV80708.1"/>
    </source>
</evidence>
<feature type="region of interest" description="Disordered" evidence="1">
    <location>
        <begin position="9"/>
        <end position="52"/>
    </location>
</feature>
<name>A0A3G5A0J3_9VIRU</name>
<evidence type="ECO:0000256" key="1">
    <source>
        <dbReference type="SAM" id="MobiDB-lite"/>
    </source>
</evidence>
<protein>
    <submittedName>
        <fullName evidence="2">Uncharacterized protein</fullName>
    </submittedName>
</protein>
<feature type="compositionally biased region" description="Basic residues" evidence="1">
    <location>
        <begin position="12"/>
        <end position="31"/>
    </location>
</feature>
<dbReference type="EMBL" id="MK072247">
    <property type="protein sequence ID" value="AYV80708.1"/>
    <property type="molecule type" value="Genomic_DNA"/>
</dbReference>
<proteinExistence type="predicted"/>